<comment type="function">
    <text evidence="1">Core subunit of the mitochondrial membrane respiratory chain NADH dehydrogenase (Complex I) that is believed to belong to the minimal assembly required for catalysis. Complex I functions in the transfer of electrons from NADH to the respiratory chain. The immediate electron acceptor for the enzyme is believed to be ubiquinone.</text>
</comment>
<keyword evidence="10" id="KW-1278">Translocase</keyword>
<evidence type="ECO:0000256" key="9">
    <source>
        <dbReference type="ARBA" id="ARBA00022792"/>
    </source>
</evidence>
<evidence type="ECO:0000313" key="21">
    <source>
        <dbReference type="EMBL" id="ADA69766.1"/>
    </source>
</evidence>
<evidence type="ECO:0000256" key="18">
    <source>
        <dbReference type="ARBA" id="ARBA00049551"/>
    </source>
</evidence>
<evidence type="ECO:0000256" key="5">
    <source>
        <dbReference type="ARBA" id="ARBA00021008"/>
    </source>
</evidence>
<keyword evidence="13" id="KW-0520">NAD</keyword>
<keyword evidence="16 19" id="KW-0472">Membrane</keyword>
<geneLocation type="mitochondrion" evidence="21"/>
<feature type="transmembrane region" description="Helical" evidence="19">
    <location>
        <begin position="198"/>
        <end position="218"/>
    </location>
</feature>
<protein>
    <recommendedName>
        <fullName evidence="5">NADH-ubiquinone oxidoreductase chain 2</fullName>
        <ecNumber evidence="4">7.1.1.2</ecNumber>
    </recommendedName>
    <alternativeName>
        <fullName evidence="17">NADH dehydrogenase subunit 2</fullName>
    </alternativeName>
</protein>
<dbReference type="GO" id="GO:0006120">
    <property type="term" value="P:mitochondrial electron transport, NADH to ubiquinone"/>
    <property type="evidence" value="ECO:0007669"/>
    <property type="project" value="TreeGrafter"/>
</dbReference>
<evidence type="ECO:0000256" key="2">
    <source>
        <dbReference type="ARBA" id="ARBA00004448"/>
    </source>
</evidence>
<evidence type="ECO:0000256" key="16">
    <source>
        <dbReference type="ARBA" id="ARBA00023136"/>
    </source>
</evidence>
<comment type="catalytic activity">
    <reaction evidence="18">
        <text>a ubiquinone + NADH + 5 H(+)(in) = a ubiquinol + NAD(+) + 4 H(+)(out)</text>
        <dbReference type="Rhea" id="RHEA:29091"/>
        <dbReference type="Rhea" id="RHEA-COMP:9565"/>
        <dbReference type="Rhea" id="RHEA-COMP:9566"/>
        <dbReference type="ChEBI" id="CHEBI:15378"/>
        <dbReference type="ChEBI" id="CHEBI:16389"/>
        <dbReference type="ChEBI" id="CHEBI:17976"/>
        <dbReference type="ChEBI" id="CHEBI:57540"/>
        <dbReference type="ChEBI" id="CHEBI:57945"/>
        <dbReference type="EC" id="7.1.1.2"/>
    </reaction>
</comment>
<proteinExistence type="inferred from homology"/>
<evidence type="ECO:0000256" key="10">
    <source>
        <dbReference type="ARBA" id="ARBA00022967"/>
    </source>
</evidence>
<dbReference type="GO" id="GO:0005743">
    <property type="term" value="C:mitochondrial inner membrane"/>
    <property type="evidence" value="ECO:0007669"/>
    <property type="project" value="UniProtKB-SubCell"/>
</dbReference>
<keyword evidence="14" id="KW-0830">Ubiquinone</keyword>
<evidence type="ECO:0000256" key="4">
    <source>
        <dbReference type="ARBA" id="ARBA00012944"/>
    </source>
</evidence>
<feature type="transmembrane region" description="Helical" evidence="19">
    <location>
        <begin position="34"/>
        <end position="53"/>
    </location>
</feature>
<dbReference type="AlphaFoldDB" id="E3SX83"/>
<evidence type="ECO:0000256" key="14">
    <source>
        <dbReference type="ARBA" id="ARBA00023075"/>
    </source>
</evidence>
<feature type="transmembrane region" description="Helical" evidence="19">
    <location>
        <begin position="145"/>
        <end position="164"/>
    </location>
</feature>
<evidence type="ECO:0000256" key="7">
    <source>
        <dbReference type="ARBA" id="ARBA00022660"/>
    </source>
</evidence>
<dbReference type="GO" id="GO:0008137">
    <property type="term" value="F:NADH dehydrogenase (ubiquinone) activity"/>
    <property type="evidence" value="ECO:0007669"/>
    <property type="project" value="UniProtKB-EC"/>
</dbReference>
<dbReference type="PANTHER" id="PTHR46552:SF1">
    <property type="entry name" value="NADH-UBIQUINONE OXIDOREDUCTASE CHAIN 2"/>
    <property type="match status" value="1"/>
</dbReference>
<dbReference type="InterPro" id="IPR050175">
    <property type="entry name" value="Complex_I_Subunit_2"/>
</dbReference>
<keyword evidence="12 19" id="KW-1133">Transmembrane helix</keyword>
<feature type="transmembrane region" description="Helical" evidence="19">
    <location>
        <begin position="171"/>
        <end position="192"/>
    </location>
</feature>
<keyword evidence="7" id="KW-0679">Respiratory chain</keyword>
<sequence length="317" mass="33483">MGNLFWVSKLPVLMLLGCSAIGGGWLALTSVTWLGVWVGLELNLLSFLPLMVLVEGSGPEGGLKYFLTQACASLVLLCSIMFGGQAGVVLSVLALIMKAGGAPLHFWFPMVVESLSWGTLFMLMTVQKLIPLALLSYLYSPALFTLFWASVFGCAVVGALGGINETHSRKLLSFSSINHLGWMLMAMVSGGLGWVTYFTLYFGVLLSVIGVLSVGGIFHLGQSKGLGWDLGVSLLSLGGLPPLLGFVPKWLVIQSAVGSYAILVLIASSVVTLFYYIRLFSGSAGGLQKGWATWLALVLNGGGSGAVAVVWAISPLR</sequence>
<evidence type="ECO:0000256" key="17">
    <source>
        <dbReference type="ARBA" id="ARBA00031028"/>
    </source>
</evidence>
<keyword evidence="9" id="KW-0999">Mitochondrion inner membrane</keyword>
<evidence type="ECO:0000256" key="12">
    <source>
        <dbReference type="ARBA" id="ARBA00022989"/>
    </source>
</evidence>
<comment type="similarity">
    <text evidence="3">Belongs to the complex I subunit 2 family.</text>
</comment>
<organism evidence="21">
    <name type="scientific">Eurydice pulchra</name>
    <name type="common">Speckled sea louse</name>
    <dbReference type="NCBI Taxonomy" id="155694"/>
    <lineage>
        <taxon>Eukaryota</taxon>
        <taxon>Metazoa</taxon>
        <taxon>Ecdysozoa</taxon>
        <taxon>Arthropoda</taxon>
        <taxon>Crustacea</taxon>
        <taxon>Multicrustacea</taxon>
        <taxon>Malacostraca</taxon>
        <taxon>Eumalacostraca</taxon>
        <taxon>Peracarida</taxon>
        <taxon>Isopoda</taxon>
        <taxon>Cirolanidae</taxon>
        <taxon>Eurydice</taxon>
    </lineage>
</organism>
<dbReference type="EC" id="7.1.1.2" evidence="4"/>
<evidence type="ECO:0000256" key="8">
    <source>
        <dbReference type="ARBA" id="ARBA00022692"/>
    </source>
</evidence>
<feature type="domain" description="NADH:quinone oxidoreductase/Mrp antiporter transmembrane" evidence="20">
    <location>
        <begin position="88"/>
        <end position="273"/>
    </location>
</feature>
<dbReference type="InterPro" id="IPR001750">
    <property type="entry name" value="ND/Mrp_TM"/>
</dbReference>
<evidence type="ECO:0000256" key="13">
    <source>
        <dbReference type="ARBA" id="ARBA00023027"/>
    </source>
</evidence>
<accession>E3SX83</accession>
<comment type="subcellular location">
    <subcellularLocation>
        <location evidence="2">Mitochondrion inner membrane</location>
        <topology evidence="2">Multi-pass membrane protein</topology>
    </subcellularLocation>
</comment>
<feature type="transmembrane region" description="Helical" evidence="19">
    <location>
        <begin position="291"/>
        <end position="313"/>
    </location>
</feature>
<dbReference type="PANTHER" id="PTHR46552">
    <property type="entry name" value="NADH-UBIQUINONE OXIDOREDUCTASE CHAIN 2"/>
    <property type="match status" value="1"/>
</dbReference>
<evidence type="ECO:0000256" key="1">
    <source>
        <dbReference type="ARBA" id="ARBA00003257"/>
    </source>
</evidence>
<name>E3SX83_EURPU</name>
<feature type="transmembrane region" description="Helical" evidence="19">
    <location>
        <begin position="257"/>
        <end position="279"/>
    </location>
</feature>
<evidence type="ECO:0000256" key="3">
    <source>
        <dbReference type="ARBA" id="ARBA00007012"/>
    </source>
</evidence>
<reference evidence="21" key="1">
    <citation type="journal article" date="2012" name="Mol. Phylogenet. Evol.">
        <title>Multiple rearrangements in mitochondrial genomes of Isopoda and phylogenetic implications.</title>
        <authorList>
            <person name="Kilpert F."/>
            <person name="Held C."/>
            <person name="Podsiadlowski L."/>
        </authorList>
    </citation>
    <scope>NUCLEOTIDE SEQUENCE</scope>
</reference>
<evidence type="ECO:0000259" key="20">
    <source>
        <dbReference type="Pfam" id="PF00361"/>
    </source>
</evidence>
<feature type="transmembrane region" description="Helical" evidence="19">
    <location>
        <begin position="230"/>
        <end position="251"/>
    </location>
</feature>
<keyword evidence="6" id="KW-0813">Transport</keyword>
<keyword evidence="15 21" id="KW-0496">Mitochondrion</keyword>
<evidence type="ECO:0000256" key="6">
    <source>
        <dbReference type="ARBA" id="ARBA00022448"/>
    </source>
</evidence>
<gene>
    <name evidence="21" type="primary">ND2</name>
</gene>
<evidence type="ECO:0000256" key="19">
    <source>
        <dbReference type="SAM" id="Phobius"/>
    </source>
</evidence>
<dbReference type="EMBL" id="GU130253">
    <property type="protein sequence ID" value="ADA69766.1"/>
    <property type="molecule type" value="Genomic_DNA"/>
</dbReference>
<evidence type="ECO:0000256" key="11">
    <source>
        <dbReference type="ARBA" id="ARBA00022982"/>
    </source>
</evidence>
<keyword evidence="11" id="KW-0249">Electron transport</keyword>
<dbReference type="Pfam" id="PF00361">
    <property type="entry name" value="Proton_antipo_M"/>
    <property type="match status" value="1"/>
</dbReference>
<feature type="transmembrane region" description="Helical" evidence="19">
    <location>
        <begin position="12"/>
        <end position="28"/>
    </location>
</feature>
<keyword evidence="8 19" id="KW-0812">Transmembrane</keyword>
<evidence type="ECO:0000256" key="15">
    <source>
        <dbReference type="ARBA" id="ARBA00023128"/>
    </source>
</evidence>